<dbReference type="GO" id="GO:0003677">
    <property type="term" value="F:DNA binding"/>
    <property type="evidence" value="ECO:0007669"/>
    <property type="project" value="InterPro"/>
</dbReference>
<evidence type="ECO:0000259" key="1">
    <source>
        <dbReference type="SMART" id="SM00530"/>
    </source>
</evidence>
<dbReference type="Proteomes" id="UP000281726">
    <property type="component" value="Unassembled WGS sequence"/>
</dbReference>
<dbReference type="EMBL" id="RBAK01000008">
    <property type="protein sequence ID" value="RKN43384.1"/>
    <property type="molecule type" value="Genomic_DNA"/>
</dbReference>
<reference evidence="2 3" key="1">
    <citation type="journal article" date="2004" name="Syst. Appl. Microbiol.">
        <title>Cryptoendolithic actinomycetes from antarctic sandstone rock samples: Micromonospora endolithica sp. nov. and two isolates related to Micromonospora coerulea Jensen 1932.</title>
        <authorList>
            <person name="Hirsch P."/>
            <person name="Mevs U."/>
            <person name="Kroppenstedt R.M."/>
            <person name="Schumann P."/>
            <person name="Stackebrandt E."/>
        </authorList>
    </citation>
    <scope>NUCLEOTIDE SEQUENCE [LARGE SCALE GENOMIC DNA]</scope>
    <source>
        <strain evidence="2 3">JCM 12677</strain>
    </source>
</reference>
<dbReference type="OrthoDB" id="3422637at2"/>
<dbReference type="Gene3D" id="1.10.260.40">
    <property type="entry name" value="lambda repressor-like DNA-binding domains"/>
    <property type="match status" value="1"/>
</dbReference>
<dbReference type="SMART" id="SM00530">
    <property type="entry name" value="HTH_XRE"/>
    <property type="match status" value="1"/>
</dbReference>
<protein>
    <submittedName>
        <fullName evidence="2">XRE family transcriptional regulator</fullName>
    </submittedName>
</protein>
<dbReference type="InterPro" id="IPR001387">
    <property type="entry name" value="Cro/C1-type_HTH"/>
</dbReference>
<keyword evidence="3" id="KW-1185">Reference proteome</keyword>
<dbReference type="AlphaFoldDB" id="A0A3A9Z687"/>
<dbReference type="InterPro" id="IPR010982">
    <property type="entry name" value="Lambda_DNA-bd_dom_sf"/>
</dbReference>
<proteinExistence type="predicted"/>
<accession>A0A3A9Z687</accession>
<dbReference type="RefSeq" id="WP_120729978.1">
    <property type="nucleotide sequence ID" value="NZ_RBAK01000008.1"/>
</dbReference>
<name>A0A3A9Z687_9ACTN</name>
<dbReference type="SUPFAM" id="SSF47413">
    <property type="entry name" value="lambda repressor-like DNA-binding domains"/>
    <property type="match status" value="1"/>
</dbReference>
<organism evidence="2 3">
    <name type="scientific">Micromonospora endolithica</name>
    <dbReference type="NCBI Taxonomy" id="230091"/>
    <lineage>
        <taxon>Bacteria</taxon>
        <taxon>Bacillati</taxon>
        <taxon>Actinomycetota</taxon>
        <taxon>Actinomycetes</taxon>
        <taxon>Micromonosporales</taxon>
        <taxon>Micromonosporaceae</taxon>
        <taxon>Micromonospora</taxon>
    </lineage>
</organism>
<evidence type="ECO:0000313" key="2">
    <source>
        <dbReference type="EMBL" id="RKN43384.1"/>
    </source>
</evidence>
<dbReference type="InterPro" id="IPR043917">
    <property type="entry name" value="DUF5753"/>
</dbReference>
<dbReference type="Pfam" id="PF19054">
    <property type="entry name" value="DUF5753"/>
    <property type="match status" value="1"/>
</dbReference>
<feature type="domain" description="HTH cro/C1-type" evidence="1">
    <location>
        <begin position="13"/>
        <end position="67"/>
    </location>
</feature>
<sequence>MAGSALVELFAGELRRARCAAGLFQESLGEQISYSGSLIAAVEQGRRLPRPDFTARCDEALRTDGLLGRIREQLSREVLLPWFREWARIEQEATVLRSYQPLVVPGLLQTEEYARALLTGAGRFSDEQAEQLVAARLERQAVLARGAPPQFVVVLDEFVLRRPVGGPAVMAAQLAHLAEVGRRYHVHLHVVPVAAGAYPGLNGAFVVATTADGDDVAYLDNQLQGHAVSRAPDVLSLLRTWESVRAEALPARASAELIEEAARAWT</sequence>
<dbReference type="CDD" id="cd00093">
    <property type="entry name" value="HTH_XRE"/>
    <property type="match status" value="1"/>
</dbReference>
<comment type="caution">
    <text evidence="2">The sequence shown here is derived from an EMBL/GenBank/DDBJ whole genome shotgun (WGS) entry which is preliminary data.</text>
</comment>
<evidence type="ECO:0000313" key="3">
    <source>
        <dbReference type="Proteomes" id="UP000281726"/>
    </source>
</evidence>
<gene>
    <name evidence="2" type="ORF">D7223_20165</name>
</gene>
<dbReference type="Pfam" id="PF13560">
    <property type="entry name" value="HTH_31"/>
    <property type="match status" value="1"/>
</dbReference>